<keyword evidence="1" id="KW-1133">Transmembrane helix</keyword>
<feature type="transmembrane region" description="Helical" evidence="1">
    <location>
        <begin position="120"/>
        <end position="139"/>
    </location>
</feature>
<keyword evidence="1" id="KW-0812">Transmembrane</keyword>
<dbReference type="Proteomes" id="UP000355283">
    <property type="component" value="Unassembled WGS sequence"/>
</dbReference>
<accession>A0A4D9CVY4</accession>
<dbReference type="AlphaFoldDB" id="A0A4D9CVY4"/>
<feature type="transmembrane region" description="Helical" evidence="1">
    <location>
        <begin position="178"/>
        <end position="198"/>
    </location>
</feature>
<dbReference type="OrthoDB" id="2111841at2759"/>
<proteinExistence type="predicted"/>
<evidence type="ECO:0000313" key="3">
    <source>
        <dbReference type="Proteomes" id="UP000355283"/>
    </source>
</evidence>
<dbReference type="InterPro" id="IPR020532">
    <property type="entry name" value="Cycloeucalenol_cycloisomerase"/>
</dbReference>
<protein>
    <recommendedName>
        <fullName evidence="4">Cycloeucalenol cycloisomerase</fullName>
    </recommendedName>
</protein>
<dbReference type="GO" id="GO:0047793">
    <property type="term" value="F:cycloeucalenol cycloisomerase activity"/>
    <property type="evidence" value="ECO:0007669"/>
    <property type="project" value="InterPro"/>
</dbReference>
<dbReference type="PANTHER" id="PTHR35136">
    <property type="entry name" value="CYCLOEUCALENOL CYCLOISOMERASE"/>
    <property type="match status" value="1"/>
</dbReference>
<evidence type="ECO:0008006" key="4">
    <source>
        <dbReference type="Google" id="ProtNLM"/>
    </source>
</evidence>
<evidence type="ECO:0000256" key="1">
    <source>
        <dbReference type="SAM" id="Phobius"/>
    </source>
</evidence>
<keyword evidence="3" id="KW-1185">Reference proteome</keyword>
<feature type="transmembrane region" description="Helical" evidence="1">
    <location>
        <begin position="48"/>
        <end position="73"/>
    </location>
</feature>
<feature type="transmembrane region" description="Helical" evidence="1">
    <location>
        <begin position="218"/>
        <end position="238"/>
    </location>
</feature>
<gene>
    <name evidence="2" type="ORF">NSK_005404</name>
</gene>
<dbReference type="EMBL" id="SDOX01000047">
    <property type="protein sequence ID" value="TFJ83340.1"/>
    <property type="molecule type" value="Genomic_DNA"/>
</dbReference>
<comment type="caution">
    <text evidence="2">The sequence shown here is derived from an EMBL/GenBank/DDBJ whole genome shotgun (WGS) entry which is preliminary data.</text>
</comment>
<feature type="transmembrane region" description="Helical" evidence="1">
    <location>
        <begin position="250"/>
        <end position="280"/>
    </location>
</feature>
<sequence>MAFKAALPSGSTSSPFTLAHAARAAWSCVSDVFSPSPPPPSKDDTADITVVMTLILLGQLAVLSVVFVFLTPAKGGGRWLPPGDTDKGAYERFVLAYSPVWMGVFAVIIAGQLYESFTAHTYMLVCTTLCLPLFIYPFLAPALPSHAPPPKEASEGDNASPPSSSTVPSLLQGYPLKATAWLAIYSHIGNYWYTHYFYTVLGASYSMPSLRLNDVPLPLYFATFFYFSTYHALSNLLLRRVTSGYQRTPARGLFLLLLLLALSYCTAFMETLTISAFPYYSFQDPFMAFTVGSAFYGLYFLVSFPAFFRLDEFKEGRLSLYQSAMDALGAGMLILILLDAVRLWLNMPLTMAGQALRY</sequence>
<feature type="transmembrane region" description="Helical" evidence="1">
    <location>
        <begin position="286"/>
        <end position="308"/>
    </location>
</feature>
<dbReference type="PANTHER" id="PTHR35136:SF1">
    <property type="entry name" value="CYCLOEUCALENOL CYCLOISOMERASE"/>
    <property type="match status" value="1"/>
</dbReference>
<organism evidence="2 3">
    <name type="scientific">Nannochloropsis salina CCMP1776</name>
    <dbReference type="NCBI Taxonomy" id="1027361"/>
    <lineage>
        <taxon>Eukaryota</taxon>
        <taxon>Sar</taxon>
        <taxon>Stramenopiles</taxon>
        <taxon>Ochrophyta</taxon>
        <taxon>Eustigmatophyceae</taxon>
        <taxon>Eustigmatales</taxon>
        <taxon>Monodopsidaceae</taxon>
        <taxon>Microchloropsis</taxon>
        <taxon>Microchloropsis salina</taxon>
    </lineage>
</organism>
<feature type="transmembrane region" description="Helical" evidence="1">
    <location>
        <begin position="320"/>
        <end position="345"/>
    </location>
</feature>
<name>A0A4D9CVY4_9STRA</name>
<evidence type="ECO:0000313" key="2">
    <source>
        <dbReference type="EMBL" id="TFJ83340.1"/>
    </source>
</evidence>
<reference evidence="2 3" key="1">
    <citation type="submission" date="2019-01" db="EMBL/GenBank/DDBJ databases">
        <title>Nuclear Genome Assembly of the Microalgal Biofuel strain Nannochloropsis salina CCMP1776.</title>
        <authorList>
            <person name="Hovde B."/>
        </authorList>
    </citation>
    <scope>NUCLEOTIDE SEQUENCE [LARGE SCALE GENOMIC DNA]</scope>
    <source>
        <strain evidence="2 3">CCMP1776</strain>
    </source>
</reference>
<keyword evidence="1" id="KW-0472">Membrane</keyword>
<feature type="transmembrane region" description="Helical" evidence="1">
    <location>
        <begin position="94"/>
        <end position="114"/>
    </location>
</feature>